<evidence type="ECO:0000313" key="3">
    <source>
        <dbReference type="Proteomes" id="UP000326289"/>
    </source>
</evidence>
<protein>
    <submittedName>
        <fullName evidence="2">HotDog domain-containing protein</fullName>
    </submittedName>
</protein>
<keyword evidence="3" id="KW-1185">Reference proteome</keyword>
<dbReference type="AlphaFoldDB" id="A0A5N6JDS6"/>
<dbReference type="CDD" id="cd03443">
    <property type="entry name" value="PaaI_thioesterase"/>
    <property type="match status" value="1"/>
</dbReference>
<dbReference type="InterPro" id="IPR029069">
    <property type="entry name" value="HotDog_dom_sf"/>
</dbReference>
<dbReference type="PANTHER" id="PTHR47260">
    <property type="entry name" value="UPF0644 PROTEIN PB2B4.06"/>
    <property type="match status" value="1"/>
</dbReference>
<dbReference type="Proteomes" id="UP000326289">
    <property type="component" value="Unassembled WGS sequence"/>
</dbReference>
<dbReference type="EMBL" id="ML732774">
    <property type="protein sequence ID" value="KAB8277026.1"/>
    <property type="molecule type" value="Genomic_DNA"/>
</dbReference>
<dbReference type="PANTHER" id="PTHR47260:SF3">
    <property type="entry name" value="THIOESTERASE FAMILY PROTEIN (AFU_ORTHOLOGUE AFUA_7G03960)"/>
    <property type="match status" value="1"/>
</dbReference>
<dbReference type="Gene3D" id="3.10.129.10">
    <property type="entry name" value="Hotdog Thioesterase"/>
    <property type="match status" value="1"/>
</dbReference>
<dbReference type="SUPFAM" id="SSF54637">
    <property type="entry name" value="Thioesterase/thiol ester dehydrase-isomerase"/>
    <property type="match status" value="1"/>
</dbReference>
<accession>A0A5N6JDS6</accession>
<evidence type="ECO:0000313" key="2">
    <source>
        <dbReference type="EMBL" id="KAB8277026.1"/>
    </source>
</evidence>
<dbReference type="Pfam" id="PF03061">
    <property type="entry name" value="4HBT"/>
    <property type="match status" value="1"/>
</dbReference>
<dbReference type="InterPro" id="IPR006683">
    <property type="entry name" value="Thioestr_dom"/>
</dbReference>
<proteinExistence type="predicted"/>
<feature type="domain" description="Thioesterase" evidence="1">
    <location>
        <begin position="102"/>
        <end position="179"/>
    </location>
</feature>
<name>A0A5N6JDS6_9EURO</name>
<evidence type="ECO:0000259" key="1">
    <source>
        <dbReference type="Pfam" id="PF03061"/>
    </source>
</evidence>
<organism evidence="2 3">
    <name type="scientific">Aspergillus minisclerotigenes</name>
    <dbReference type="NCBI Taxonomy" id="656917"/>
    <lineage>
        <taxon>Eukaryota</taxon>
        <taxon>Fungi</taxon>
        <taxon>Dikarya</taxon>
        <taxon>Ascomycota</taxon>
        <taxon>Pezizomycotina</taxon>
        <taxon>Eurotiomycetes</taxon>
        <taxon>Eurotiomycetidae</taxon>
        <taxon>Eurotiales</taxon>
        <taxon>Aspergillaceae</taxon>
        <taxon>Aspergillus</taxon>
        <taxon>Aspergillus subgen. Circumdati</taxon>
    </lineage>
</organism>
<sequence length="239" mass="26876">MSDRPSSKRHAFFEPNLEISPQDINYFASLPFASPYLNSPLYEPVPFITRYDTKGTSNKFFSKVINTAETIPHLLALVRVPDSNPNQTTDQRDNARPGFVDTVHGGVLAALLDEALGLCAESTELVSKGHTRLYTAGLEISYRSPVHVPSVVMIKTWVTKRQGRKWFLEAQVLDQEGVVKVEAKTLIPLRVLSGSISLLSFYTDRLANNVQSDPKQLRCTYFKNGHWELQRNQIGRPDS</sequence>
<dbReference type="InterPro" id="IPR052061">
    <property type="entry name" value="PTE-AB_protein"/>
</dbReference>
<reference evidence="2 3" key="1">
    <citation type="submission" date="2019-04" db="EMBL/GenBank/DDBJ databases">
        <title>Fungal friends and foes A comparative genomics study of 23 Aspergillus species from section Flavi.</title>
        <authorList>
            <consortium name="DOE Joint Genome Institute"/>
            <person name="Kjaerbolling I."/>
            <person name="Vesth T.C."/>
            <person name="Frisvad J.C."/>
            <person name="Nybo J.L."/>
            <person name="Theobald S."/>
            <person name="Kildgaard S."/>
            <person name="Petersen T.I."/>
            <person name="Kuo A."/>
            <person name="Sato A."/>
            <person name="Lyhne E.K."/>
            <person name="Kogle M.E."/>
            <person name="Wiebenga A."/>
            <person name="Kun R.S."/>
            <person name="Lubbers R.J."/>
            <person name="Makela M.R."/>
            <person name="Barry K."/>
            <person name="Chovatia M."/>
            <person name="Clum A."/>
            <person name="Daum C."/>
            <person name="Haridas S."/>
            <person name="He G."/>
            <person name="LaButti K."/>
            <person name="Lipzen A."/>
            <person name="Mondo S."/>
            <person name="Pangilinan J."/>
            <person name="Riley R."/>
            <person name="Salamov A."/>
            <person name="Simmons B.A."/>
            <person name="Magnuson J.K."/>
            <person name="Henrissat B."/>
            <person name="Mortensen U.H."/>
            <person name="Larsen T.O."/>
            <person name="De vries R.P."/>
            <person name="Grigoriev I.V."/>
            <person name="Machida M."/>
            <person name="Baker S.E."/>
            <person name="Andersen M.R."/>
        </authorList>
    </citation>
    <scope>NUCLEOTIDE SEQUENCE [LARGE SCALE GENOMIC DNA]</scope>
    <source>
        <strain evidence="2 3">CBS 117635</strain>
    </source>
</reference>
<gene>
    <name evidence="2" type="ORF">BDV30DRAFT_223988</name>
</gene>